<keyword evidence="1" id="KW-0472">Membrane</keyword>
<keyword evidence="3" id="KW-1185">Reference proteome</keyword>
<keyword evidence="1" id="KW-1133">Transmembrane helix</keyword>
<feature type="transmembrane region" description="Helical" evidence="1">
    <location>
        <begin position="203"/>
        <end position="222"/>
    </location>
</feature>
<accession>A0A9J6RG61</accession>
<reference evidence="2" key="1">
    <citation type="submission" date="2022-11" db="EMBL/GenBank/DDBJ databases">
        <title>WGS of Natronobacillus azotifigens 24KS-1, an anaerobic diazotrophic haloalkaliphile from soda-rich habitats.</title>
        <authorList>
            <person name="Sorokin D.Y."/>
            <person name="Merkel A.Y."/>
        </authorList>
    </citation>
    <scope>NUCLEOTIDE SEQUENCE</scope>
    <source>
        <strain evidence="2">24KS-1</strain>
    </source>
</reference>
<evidence type="ECO:0000256" key="1">
    <source>
        <dbReference type="SAM" id="Phobius"/>
    </source>
</evidence>
<organism evidence="2 3">
    <name type="scientific">Natronobacillus azotifigens</name>
    <dbReference type="NCBI Taxonomy" id="472978"/>
    <lineage>
        <taxon>Bacteria</taxon>
        <taxon>Bacillati</taxon>
        <taxon>Bacillota</taxon>
        <taxon>Bacilli</taxon>
        <taxon>Bacillales</taxon>
        <taxon>Bacillaceae</taxon>
        <taxon>Natronobacillus</taxon>
    </lineage>
</organism>
<proteinExistence type="predicted"/>
<feature type="transmembrane region" description="Helical" evidence="1">
    <location>
        <begin position="59"/>
        <end position="80"/>
    </location>
</feature>
<feature type="transmembrane region" description="Helical" evidence="1">
    <location>
        <begin position="375"/>
        <end position="394"/>
    </location>
</feature>
<dbReference type="Proteomes" id="UP001084197">
    <property type="component" value="Unassembled WGS sequence"/>
</dbReference>
<evidence type="ECO:0000313" key="2">
    <source>
        <dbReference type="EMBL" id="MCZ0704323.1"/>
    </source>
</evidence>
<name>A0A9J6RG61_9BACI</name>
<dbReference type="AlphaFoldDB" id="A0A9J6RG61"/>
<feature type="transmembrane region" description="Helical" evidence="1">
    <location>
        <begin position="168"/>
        <end position="191"/>
    </location>
</feature>
<gene>
    <name evidence="2" type="ORF">OWO01_14030</name>
</gene>
<keyword evidence="1" id="KW-0812">Transmembrane</keyword>
<feature type="transmembrane region" description="Helical" evidence="1">
    <location>
        <begin position="515"/>
        <end position="532"/>
    </location>
</feature>
<feature type="transmembrane region" description="Helical" evidence="1">
    <location>
        <begin position="264"/>
        <end position="286"/>
    </location>
</feature>
<dbReference type="EMBL" id="JAPRAT010000033">
    <property type="protein sequence ID" value="MCZ0704323.1"/>
    <property type="molecule type" value="Genomic_DNA"/>
</dbReference>
<dbReference type="RefSeq" id="WP_268781092.1">
    <property type="nucleotide sequence ID" value="NZ_JAPRAT010000033.1"/>
</dbReference>
<feature type="transmembrane region" description="Helical" evidence="1">
    <location>
        <begin position="135"/>
        <end position="156"/>
    </location>
</feature>
<evidence type="ECO:0000313" key="3">
    <source>
        <dbReference type="Proteomes" id="UP001084197"/>
    </source>
</evidence>
<feature type="transmembrane region" description="Helical" evidence="1">
    <location>
        <begin position="86"/>
        <end position="114"/>
    </location>
</feature>
<protein>
    <submittedName>
        <fullName evidence="2">Uncharacterized protein</fullName>
    </submittedName>
</protein>
<feature type="transmembrane region" description="Helical" evidence="1">
    <location>
        <begin position="424"/>
        <end position="444"/>
    </location>
</feature>
<feature type="transmembrane region" description="Helical" evidence="1">
    <location>
        <begin position="491"/>
        <end position="509"/>
    </location>
</feature>
<comment type="caution">
    <text evidence="2">The sequence shown here is derived from an EMBL/GenBank/DDBJ whole genome shotgun (WGS) entry which is preliminary data.</text>
</comment>
<feature type="transmembrane region" description="Helical" evidence="1">
    <location>
        <begin position="450"/>
        <end position="471"/>
    </location>
</feature>
<feature type="transmembrane region" description="Helical" evidence="1">
    <location>
        <begin position="344"/>
        <end position="363"/>
    </location>
</feature>
<sequence>MNDFITLKILDRFAGLFRLLSVDYRAMRLILSFKLTMDKRRVPTIMQGDKQKENPMLSAFVKSLLLYAFYGLFLIPFLVIGDNYLFQMSIVFAIIMFILMTSMISDFSAVLLDVRDKAILDTKPVTARTISVAKFVHVVIYMTQLTGAFLLIPFLIGSAVNGVRFSILFFFTIIFVSLFIIVLTALFYMFILRFFDGERLRDIINYIQIFLSVGIIVGYQVLVRTFEFVDYSFTLDFYWWHYLLPPMWFSGSFEWLLLGNSETYIVIFSLLALFIPIFSIVLYIYLVPTFERNLQKLLANSKAKKPKRARVQQWIARIATASVEEESMFRFASKMLRNERDFKLKVYPSLGLSLVFPFIMIFSMRVPDQTPNYTYSYLFAYFVVLMIPTVVHMLKYSNKYKGAWLYRILPVQDQMLFYRATLKAFLIQIFLPITLLIGVIFSVIAGFDQVIHFIVITLTGWLFTIVCYRLLNNQRYPFASNFSFAQSANSAYMFLTMFLVGFLAFLHFLIQLIPYGIYGFVIILIVINIFTWKKILPKKV</sequence>